<feature type="compositionally biased region" description="Basic residues" evidence="1">
    <location>
        <begin position="217"/>
        <end position="227"/>
    </location>
</feature>
<dbReference type="Proteomes" id="UP000290572">
    <property type="component" value="Unassembled WGS sequence"/>
</dbReference>
<reference evidence="2 3" key="1">
    <citation type="submission" date="2018-03" db="EMBL/GenBank/DDBJ databases">
        <title>Draft genome sequence of Rohu Carp (Labeo rohita).</title>
        <authorList>
            <person name="Das P."/>
            <person name="Kushwaha B."/>
            <person name="Joshi C.G."/>
            <person name="Kumar D."/>
            <person name="Nagpure N.S."/>
            <person name="Sahoo L."/>
            <person name="Das S.P."/>
            <person name="Bit A."/>
            <person name="Patnaik S."/>
            <person name="Meher P.K."/>
            <person name="Jayasankar P."/>
            <person name="Koringa P.G."/>
            <person name="Patel N.V."/>
            <person name="Hinsu A.T."/>
            <person name="Kumar R."/>
            <person name="Pandey M."/>
            <person name="Agarwal S."/>
            <person name="Srivastava S."/>
            <person name="Singh M."/>
            <person name="Iquebal M.A."/>
            <person name="Jaiswal S."/>
            <person name="Angadi U.B."/>
            <person name="Kumar N."/>
            <person name="Raza M."/>
            <person name="Shah T.M."/>
            <person name="Rai A."/>
            <person name="Jena J.K."/>
        </authorList>
    </citation>
    <scope>NUCLEOTIDE SEQUENCE [LARGE SCALE GENOMIC DNA]</scope>
    <source>
        <strain evidence="2">DASCIFA01</strain>
        <tissue evidence="2">Testis</tissue>
    </source>
</reference>
<accession>A0A498NKX0</accession>
<evidence type="ECO:0000313" key="2">
    <source>
        <dbReference type="EMBL" id="RXN32458.1"/>
    </source>
</evidence>
<gene>
    <name evidence="2" type="ORF">ROHU_004623</name>
</gene>
<sequence>MRAQLLVSIVDSISACHAEDRGSIPRREARLFAAAERLVQKFLVQPEVAEGAPLRSQPEPEEMRWPGIDPGSTAWKAAMLTTIPPTQAADVGFGGQKRTLEAHEGCSSRNVGNVTSARGEGLRARLLVSIVDSISACHAADRGSIPRRGGPALCCRRTARPKFLVQPEVAEGVPLRSQPEPEEMRWPGIEPGSTAWKAAMLTTIPPTQAADVGFGGQKRRSKRTSHP</sequence>
<proteinExistence type="predicted"/>
<feature type="region of interest" description="Disordered" evidence="1">
    <location>
        <begin position="206"/>
        <end position="227"/>
    </location>
</feature>
<name>A0A498NKX0_LABRO</name>
<evidence type="ECO:0000313" key="3">
    <source>
        <dbReference type="Proteomes" id="UP000290572"/>
    </source>
</evidence>
<evidence type="ECO:0000256" key="1">
    <source>
        <dbReference type="SAM" id="MobiDB-lite"/>
    </source>
</evidence>
<protein>
    <submittedName>
        <fullName evidence="2">Uncharacterized protein</fullName>
    </submittedName>
</protein>
<comment type="caution">
    <text evidence="2">The sequence shown here is derived from an EMBL/GenBank/DDBJ whole genome shotgun (WGS) entry which is preliminary data.</text>
</comment>
<organism evidence="2 3">
    <name type="scientific">Labeo rohita</name>
    <name type="common">Indian major carp</name>
    <name type="synonym">Cyprinus rohita</name>
    <dbReference type="NCBI Taxonomy" id="84645"/>
    <lineage>
        <taxon>Eukaryota</taxon>
        <taxon>Metazoa</taxon>
        <taxon>Chordata</taxon>
        <taxon>Craniata</taxon>
        <taxon>Vertebrata</taxon>
        <taxon>Euteleostomi</taxon>
        <taxon>Actinopterygii</taxon>
        <taxon>Neopterygii</taxon>
        <taxon>Teleostei</taxon>
        <taxon>Ostariophysi</taxon>
        <taxon>Cypriniformes</taxon>
        <taxon>Cyprinidae</taxon>
        <taxon>Labeoninae</taxon>
        <taxon>Labeonini</taxon>
        <taxon>Labeo</taxon>
    </lineage>
</organism>
<dbReference type="AlphaFoldDB" id="A0A498NKX0"/>
<keyword evidence="3" id="KW-1185">Reference proteome</keyword>
<dbReference type="EMBL" id="QBIY01011371">
    <property type="protein sequence ID" value="RXN32458.1"/>
    <property type="molecule type" value="Genomic_DNA"/>
</dbReference>